<evidence type="ECO:0000313" key="2">
    <source>
        <dbReference type="Proteomes" id="UP001223802"/>
    </source>
</evidence>
<dbReference type="Proteomes" id="UP001223802">
    <property type="component" value="Chromosome"/>
</dbReference>
<dbReference type="KEGG" id="ope:PU634_10305"/>
<organism evidence="1 2">
    <name type="scientific">Oceanimonas pelagia</name>
    <dbReference type="NCBI Taxonomy" id="3028314"/>
    <lineage>
        <taxon>Bacteria</taxon>
        <taxon>Pseudomonadati</taxon>
        <taxon>Pseudomonadota</taxon>
        <taxon>Gammaproteobacteria</taxon>
        <taxon>Aeromonadales</taxon>
        <taxon>Aeromonadaceae</taxon>
        <taxon>Oceanimonas</taxon>
    </lineage>
</organism>
<keyword evidence="2" id="KW-1185">Reference proteome</keyword>
<dbReference type="EMBL" id="CP118224">
    <property type="protein sequence ID" value="WMC09507.1"/>
    <property type="molecule type" value="Genomic_DNA"/>
</dbReference>
<sequence length="136" mass="15134">MTDTPKPVLADRHTLTFLDGTEKEVVMTFGLLNLVSGLVRDISSVPFIMMDPELRHQLMIALLSPRDAHGKITDEYNEYLEPVSTAEAQALLTWVSEHLTDFFLKAVRQYRTILETVEQENPGALNSASTTAGSVD</sequence>
<protein>
    <submittedName>
        <fullName evidence="1">Uncharacterized protein</fullName>
    </submittedName>
</protein>
<gene>
    <name evidence="1" type="ORF">PU634_10305</name>
</gene>
<reference evidence="1 2" key="1">
    <citation type="submission" date="2023-02" db="EMBL/GenBank/DDBJ databases">
        <title>Complete genome sequence of a novel bacterium Oceanimonas sp. NTOU-MSR1 isolated from marine coast sediment.</title>
        <authorList>
            <person name="Yang H.-T."/>
            <person name="Chen Y.-L."/>
            <person name="Ho Y.-N."/>
        </authorList>
    </citation>
    <scope>NUCLEOTIDE SEQUENCE [LARGE SCALE GENOMIC DNA]</scope>
    <source>
        <strain evidence="1 2">NTOU-MSR1</strain>
    </source>
</reference>
<accession>A0AA50KM11</accession>
<dbReference type="RefSeq" id="WP_306760702.1">
    <property type="nucleotide sequence ID" value="NZ_CP118224.1"/>
</dbReference>
<dbReference type="AlphaFoldDB" id="A0AA50KM11"/>
<name>A0AA50KM11_9GAMM</name>
<evidence type="ECO:0000313" key="1">
    <source>
        <dbReference type="EMBL" id="WMC09507.1"/>
    </source>
</evidence>
<proteinExistence type="predicted"/>